<dbReference type="InterPro" id="IPR034768">
    <property type="entry name" value="4FE4S_WBL"/>
</dbReference>
<feature type="binding site" evidence="11">
    <location>
        <position position="48"/>
    </location>
    <ligand>
        <name>[4Fe-4S] cluster</name>
        <dbReference type="ChEBI" id="CHEBI:49883"/>
    </ligand>
</feature>
<comment type="PTM">
    <text evidence="11">The Fe-S cluster can be nitrosylated by nitric oxide (NO).</text>
</comment>
<evidence type="ECO:0000256" key="10">
    <source>
        <dbReference type="ARBA" id="ARBA00023163"/>
    </source>
</evidence>
<evidence type="ECO:0000256" key="3">
    <source>
        <dbReference type="ARBA" id="ARBA00022485"/>
    </source>
</evidence>
<dbReference type="GO" id="GO:0051539">
    <property type="term" value="F:4 iron, 4 sulfur cluster binding"/>
    <property type="evidence" value="ECO:0007669"/>
    <property type="project" value="UniProtKB-UniRule"/>
</dbReference>
<evidence type="ECO:0000256" key="5">
    <source>
        <dbReference type="ARBA" id="ARBA00023004"/>
    </source>
</evidence>
<comment type="similarity">
    <text evidence="2 11">Belongs to the WhiB family.</text>
</comment>
<dbReference type="GO" id="GO:0003677">
    <property type="term" value="F:DNA binding"/>
    <property type="evidence" value="ECO:0007669"/>
    <property type="project" value="UniProtKB-UniRule"/>
</dbReference>
<dbReference type="PANTHER" id="PTHR38839">
    <property type="entry name" value="TRANSCRIPTIONAL REGULATOR WHID-RELATED"/>
    <property type="match status" value="1"/>
</dbReference>
<dbReference type="HAMAP" id="MF_01479">
    <property type="entry name" value="WhiB"/>
    <property type="match status" value="1"/>
</dbReference>
<evidence type="ECO:0000313" key="12">
    <source>
        <dbReference type="EMBL" id="QKZ16922.1"/>
    </source>
</evidence>
<dbReference type="GeneID" id="91332779"/>
<dbReference type="GO" id="GO:0035731">
    <property type="term" value="F:dinitrosyl-iron complex binding"/>
    <property type="evidence" value="ECO:0007669"/>
    <property type="project" value="UniProtKB-UniRule"/>
</dbReference>
<dbReference type="AlphaFoldDB" id="A0A7H8T1I0"/>
<feature type="binding site" evidence="11">
    <location>
        <position position="39"/>
    </location>
    <ligand>
        <name>[4Fe-4S] cluster</name>
        <dbReference type="ChEBI" id="CHEBI:49883"/>
    </ligand>
</feature>
<dbReference type="InterPro" id="IPR003482">
    <property type="entry name" value="Whib"/>
</dbReference>
<dbReference type="GO" id="GO:0045454">
    <property type="term" value="P:cell redox homeostasis"/>
    <property type="evidence" value="ECO:0007669"/>
    <property type="project" value="TreeGrafter"/>
</dbReference>
<comment type="subcellular location">
    <subcellularLocation>
        <location evidence="1 11">Cytoplasm</location>
    </subcellularLocation>
</comment>
<comment type="function">
    <text evidence="11">Acts as a transcriptional regulator. Probably redox-responsive. The apo- but not holo-form probably binds DNA.</text>
</comment>
<dbReference type="GO" id="GO:0046872">
    <property type="term" value="F:metal ion binding"/>
    <property type="evidence" value="ECO:0007669"/>
    <property type="project" value="UniProtKB-KW"/>
</dbReference>
<reference evidence="12 13" key="1">
    <citation type="submission" date="2020-06" db="EMBL/GenBank/DDBJ databases">
        <title>Genome mining for natural products.</title>
        <authorList>
            <person name="Zhang B."/>
            <person name="Shi J."/>
            <person name="Ge H."/>
        </authorList>
    </citation>
    <scope>NUCLEOTIDE SEQUENCE [LARGE SCALE GENOMIC DNA]</scope>
    <source>
        <strain evidence="12 13">NA02069</strain>
    </source>
</reference>
<dbReference type="GO" id="GO:0045892">
    <property type="term" value="P:negative regulation of DNA-templated transcription"/>
    <property type="evidence" value="ECO:0007669"/>
    <property type="project" value="TreeGrafter"/>
</dbReference>
<dbReference type="Pfam" id="PF02467">
    <property type="entry name" value="Whib"/>
    <property type="match status" value="1"/>
</dbReference>
<evidence type="ECO:0000256" key="2">
    <source>
        <dbReference type="ARBA" id="ARBA00006597"/>
    </source>
</evidence>
<keyword evidence="13" id="KW-1185">Reference proteome</keyword>
<feature type="binding site" evidence="11">
    <location>
        <position position="9"/>
    </location>
    <ligand>
        <name>[4Fe-4S] cluster</name>
        <dbReference type="ChEBI" id="CHEBI:49883"/>
    </ligand>
</feature>
<evidence type="ECO:0000256" key="6">
    <source>
        <dbReference type="ARBA" id="ARBA00023014"/>
    </source>
</evidence>
<sequence length="87" mass="9568">MEWRERASCQAEDPDLFFPVGHSGSGPTLIQTDEAKAVCRRCPVREQCLAWALDAGPMDGIWGGTTEQERQAMTRRPVPASPGRVTP</sequence>
<dbReference type="Proteomes" id="UP000509418">
    <property type="component" value="Chromosome"/>
</dbReference>
<evidence type="ECO:0000256" key="8">
    <source>
        <dbReference type="ARBA" id="ARBA00023125"/>
    </source>
</evidence>
<keyword evidence="11" id="KW-0963">Cytoplasm</keyword>
<dbReference type="EMBL" id="CP056041">
    <property type="protein sequence ID" value="QKZ16922.1"/>
    <property type="molecule type" value="Genomic_DNA"/>
</dbReference>
<dbReference type="GO" id="GO:0005737">
    <property type="term" value="C:cytoplasm"/>
    <property type="evidence" value="ECO:0007669"/>
    <property type="project" value="UniProtKB-SubCell"/>
</dbReference>
<keyword evidence="10 11" id="KW-0804">Transcription</keyword>
<keyword evidence="9 11" id="KW-1015">Disulfide bond</keyword>
<accession>A0A7H8T1I0</accession>
<keyword evidence="7 11" id="KW-0805">Transcription regulation</keyword>
<dbReference type="RefSeq" id="WP_167537642.1">
    <property type="nucleotide sequence ID" value="NZ_BMUS01000001.1"/>
</dbReference>
<gene>
    <name evidence="11" type="primary">whiB</name>
    <name evidence="12" type="ORF">HUT05_05795</name>
</gene>
<comment type="PTM">
    <text evidence="11">Upon Fe-S cluster removal intramolecular disulfide bonds are formed.</text>
</comment>
<proteinExistence type="inferred from homology"/>
<dbReference type="GO" id="GO:0047134">
    <property type="term" value="F:protein-disulfide reductase [NAD(P)H] activity"/>
    <property type="evidence" value="ECO:0007669"/>
    <property type="project" value="TreeGrafter"/>
</dbReference>
<keyword evidence="3 11" id="KW-0004">4Fe-4S</keyword>
<evidence type="ECO:0000313" key="13">
    <source>
        <dbReference type="Proteomes" id="UP000509418"/>
    </source>
</evidence>
<name>A0A7H8T1I0_STRCX</name>
<dbReference type="PROSITE" id="PS51674">
    <property type="entry name" value="4FE4S_WBL"/>
    <property type="match status" value="1"/>
</dbReference>
<evidence type="ECO:0000256" key="9">
    <source>
        <dbReference type="ARBA" id="ARBA00023157"/>
    </source>
</evidence>
<organism evidence="12 13">
    <name type="scientific">Streptomyces chartreusis</name>
    <dbReference type="NCBI Taxonomy" id="1969"/>
    <lineage>
        <taxon>Bacteria</taxon>
        <taxon>Bacillati</taxon>
        <taxon>Actinomycetota</taxon>
        <taxon>Actinomycetes</taxon>
        <taxon>Kitasatosporales</taxon>
        <taxon>Streptomycetaceae</taxon>
        <taxon>Streptomyces</taxon>
    </lineage>
</organism>
<dbReference type="PANTHER" id="PTHR38839:SF6">
    <property type="entry name" value="TRANSCRIPTIONAL REGULATOR WHIB1"/>
    <property type="match status" value="1"/>
</dbReference>
<evidence type="ECO:0000256" key="7">
    <source>
        <dbReference type="ARBA" id="ARBA00023015"/>
    </source>
</evidence>
<feature type="binding site" evidence="11">
    <location>
        <position position="42"/>
    </location>
    <ligand>
        <name>[4Fe-4S] cluster</name>
        <dbReference type="ChEBI" id="CHEBI:49883"/>
    </ligand>
</feature>
<evidence type="ECO:0000256" key="11">
    <source>
        <dbReference type="HAMAP-Rule" id="MF_01479"/>
    </source>
</evidence>
<comment type="cofactor">
    <cofactor evidence="11">
        <name>[4Fe-4S] cluster</name>
        <dbReference type="ChEBI" id="CHEBI:49883"/>
    </cofactor>
    <text evidence="11">Binds 1 [4Fe-4S] cluster per subunit. Following nitrosylation of the [4Fe-4S] cluster binds 1 [4Fe-8(NO)] cluster per subunit.</text>
</comment>
<keyword evidence="4 11" id="KW-0479">Metal-binding</keyword>
<keyword evidence="8 11" id="KW-0238">DNA-binding</keyword>
<keyword evidence="6 11" id="KW-0411">Iron-sulfur</keyword>
<protein>
    <recommendedName>
        <fullName evidence="11">Transcriptional regulator WhiB</fullName>
    </recommendedName>
</protein>
<evidence type="ECO:0000256" key="4">
    <source>
        <dbReference type="ARBA" id="ARBA00022723"/>
    </source>
</evidence>
<keyword evidence="5 11" id="KW-0408">Iron</keyword>
<evidence type="ECO:0000256" key="1">
    <source>
        <dbReference type="ARBA" id="ARBA00004496"/>
    </source>
</evidence>